<proteinExistence type="predicted"/>
<name>A0A6J3M7S5_9PEZI</name>
<reference evidence="2" key="2">
    <citation type="submission" date="2020-04" db="EMBL/GenBank/DDBJ databases">
        <authorList>
            <consortium name="NCBI Genome Project"/>
        </authorList>
    </citation>
    <scope>NUCLEOTIDE SEQUENCE</scope>
    <source>
        <strain evidence="2">CBS 342.82</strain>
    </source>
</reference>
<reference evidence="2" key="3">
    <citation type="submission" date="2025-08" db="UniProtKB">
        <authorList>
            <consortium name="RefSeq"/>
        </authorList>
    </citation>
    <scope>IDENTIFICATION</scope>
    <source>
        <strain evidence="2">CBS 342.82</strain>
    </source>
</reference>
<accession>A0A6J3M7S5</accession>
<dbReference type="AlphaFoldDB" id="A0A6J3M7S5"/>
<evidence type="ECO:0000313" key="1">
    <source>
        <dbReference type="Proteomes" id="UP000504637"/>
    </source>
</evidence>
<protein>
    <submittedName>
        <fullName evidence="2">Uncharacterized protein</fullName>
    </submittedName>
</protein>
<dbReference type="RefSeq" id="XP_033460650.1">
    <property type="nucleotide sequence ID" value="XM_033599600.1"/>
</dbReference>
<organism evidence="2">
    <name type="scientific">Dissoconium aciculare CBS 342.82</name>
    <dbReference type="NCBI Taxonomy" id="1314786"/>
    <lineage>
        <taxon>Eukaryota</taxon>
        <taxon>Fungi</taxon>
        <taxon>Dikarya</taxon>
        <taxon>Ascomycota</taxon>
        <taxon>Pezizomycotina</taxon>
        <taxon>Dothideomycetes</taxon>
        <taxon>Dothideomycetidae</taxon>
        <taxon>Mycosphaerellales</taxon>
        <taxon>Dissoconiaceae</taxon>
        <taxon>Dissoconium</taxon>
    </lineage>
</organism>
<gene>
    <name evidence="2" type="ORF">K489DRAFT_201691</name>
</gene>
<dbReference type="GeneID" id="54357399"/>
<dbReference type="Proteomes" id="UP000504637">
    <property type="component" value="Unplaced"/>
</dbReference>
<sequence length="181" mass="20443">MISRDSKSCWFTRNHITQYSRISYHCEGAGCATRLIAGEQVRAGTSGPPAGKWVVNKCFEQTATSQWTLISGRDTVPLLGVLFINTKSIASRVEDCHAKIDECPMIIFANSPLQKFGQPSGLRDDQQEIVTFTIEARIGQAALRRASRHASEHDTCRTRPTFVRKRVIYNIRRLRYVVCHC</sequence>
<evidence type="ECO:0000313" key="2">
    <source>
        <dbReference type="RefSeq" id="XP_033460650.1"/>
    </source>
</evidence>
<reference evidence="2" key="1">
    <citation type="submission" date="2020-01" db="EMBL/GenBank/DDBJ databases">
        <authorList>
            <consortium name="DOE Joint Genome Institute"/>
            <person name="Haridas S."/>
            <person name="Albert R."/>
            <person name="Binder M."/>
            <person name="Bloem J."/>
            <person name="Labutti K."/>
            <person name="Salamov A."/>
            <person name="Andreopoulos B."/>
            <person name="Baker S.E."/>
            <person name="Barry K."/>
            <person name="Bills G."/>
            <person name="Bluhm B.H."/>
            <person name="Cannon C."/>
            <person name="Castanera R."/>
            <person name="Culley D.E."/>
            <person name="Daum C."/>
            <person name="Ezra D."/>
            <person name="Gonzalez J.B."/>
            <person name="Henrissat B."/>
            <person name="Kuo A."/>
            <person name="Liang C."/>
            <person name="Lipzen A."/>
            <person name="Lutzoni F."/>
            <person name="Magnuson J."/>
            <person name="Mondo S."/>
            <person name="Nolan M."/>
            <person name="Ohm R."/>
            <person name="Pangilinan J."/>
            <person name="Park H.-J."/>
            <person name="Ramirez L."/>
            <person name="Alfaro M."/>
            <person name="Sun H."/>
            <person name="Tritt A."/>
            <person name="Yoshinaga Y."/>
            <person name="Zwiers L.-H."/>
            <person name="Turgeon B.G."/>
            <person name="Goodwin S.B."/>
            <person name="Spatafora J.W."/>
            <person name="Crous P.W."/>
            <person name="Grigoriev I.V."/>
        </authorList>
    </citation>
    <scope>NUCLEOTIDE SEQUENCE</scope>
    <source>
        <strain evidence="2">CBS 342.82</strain>
    </source>
</reference>
<keyword evidence="1" id="KW-1185">Reference proteome</keyword>